<keyword evidence="3" id="KW-1185">Reference proteome</keyword>
<dbReference type="Pfam" id="PF08241">
    <property type="entry name" value="Methyltransf_11"/>
    <property type="match status" value="1"/>
</dbReference>
<organism evidence="2 3">
    <name type="scientific">Phenylobacterium glaciei</name>
    <dbReference type="NCBI Taxonomy" id="2803784"/>
    <lineage>
        <taxon>Bacteria</taxon>
        <taxon>Pseudomonadati</taxon>
        <taxon>Pseudomonadota</taxon>
        <taxon>Alphaproteobacteria</taxon>
        <taxon>Caulobacterales</taxon>
        <taxon>Caulobacteraceae</taxon>
        <taxon>Phenylobacterium</taxon>
    </lineage>
</organism>
<keyword evidence="2" id="KW-0489">Methyltransferase</keyword>
<reference evidence="2" key="1">
    <citation type="submission" date="2021-04" db="EMBL/GenBank/DDBJ databases">
        <title>Draft genome assembly of strain Phenylobacterium sp. 20VBR1 using MiniION and Illumina platforms.</title>
        <authorList>
            <person name="Thomas F.A."/>
            <person name="Krishnan K.P."/>
            <person name="Sinha R.K."/>
        </authorList>
    </citation>
    <scope>NUCLEOTIDE SEQUENCE</scope>
    <source>
        <strain evidence="2">20VBR1</strain>
    </source>
</reference>
<dbReference type="SUPFAM" id="SSF53335">
    <property type="entry name" value="S-adenosyl-L-methionine-dependent methyltransferases"/>
    <property type="match status" value="1"/>
</dbReference>
<sequence length="262" mass="28078">MAQLTFDAAAAKALEAIYLTPDVIAQRARVLDLLAPQAGERVLDVGVGPGLLAYDLARLVGEGGTLVGLDLSPAMVAAAAERLAAFPQASCRQADATALGGPDACFDAAVSTQVYEYVADMPAALAELRRVLVPGGRALILDTDWRSLVWHSSDEARMARVLACWDAHLADPHLPARLGPLLRAAGFTVRRVEILPMLSTRWQPVSYAGGMMRSISNFVRANAERAGLAPEEVEAWGADQQALIARDEFFFSLNRYAFLATC</sequence>
<accession>A0A941HXG0</accession>
<dbReference type="Proteomes" id="UP000622580">
    <property type="component" value="Unassembled WGS sequence"/>
</dbReference>
<dbReference type="RefSeq" id="WP_215341588.1">
    <property type="nucleotide sequence ID" value="NZ_JAGSGD010000001.1"/>
</dbReference>
<gene>
    <name evidence="2" type="ORF">JKL49_15845</name>
</gene>
<dbReference type="GO" id="GO:0032259">
    <property type="term" value="P:methylation"/>
    <property type="evidence" value="ECO:0007669"/>
    <property type="project" value="UniProtKB-KW"/>
</dbReference>
<dbReference type="InterPro" id="IPR050508">
    <property type="entry name" value="Methyltransf_Superfamily"/>
</dbReference>
<dbReference type="Gene3D" id="3.40.50.150">
    <property type="entry name" value="Vaccinia Virus protein VP39"/>
    <property type="match status" value="1"/>
</dbReference>
<protein>
    <submittedName>
        <fullName evidence="2">Methyltransferase domain-containing protein</fullName>
    </submittedName>
</protein>
<dbReference type="EMBL" id="JAGSGD010000001">
    <property type="protein sequence ID" value="MBR7620868.1"/>
    <property type="molecule type" value="Genomic_DNA"/>
</dbReference>
<evidence type="ECO:0000313" key="3">
    <source>
        <dbReference type="Proteomes" id="UP000622580"/>
    </source>
</evidence>
<dbReference type="PANTHER" id="PTHR42912:SF93">
    <property type="entry name" value="N6-ADENOSINE-METHYLTRANSFERASE TMT1A"/>
    <property type="match status" value="1"/>
</dbReference>
<proteinExistence type="predicted"/>
<evidence type="ECO:0000259" key="1">
    <source>
        <dbReference type="Pfam" id="PF08241"/>
    </source>
</evidence>
<dbReference type="PANTHER" id="PTHR42912">
    <property type="entry name" value="METHYLTRANSFERASE"/>
    <property type="match status" value="1"/>
</dbReference>
<dbReference type="InterPro" id="IPR029063">
    <property type="entry name" value="SAM-dependent_MTases_sf"/>
</dbReference>
<dbReference type="CDD" id="cd02440">
    <property type="entry name" value="AdoMet_MTases"/>
    <property type="match status" value="1"/>
</dbReference>
<feature type="domain" description="Methyltransferase type 11" evidence="1">
    <location>
        <begin position="43"/>
        <end position="140"/>
    </location>
</feature>
<evidence type="ECO:0000313" key="2">
    <source>
        <dbReference type="EMBL" id="MBR7620868.1"/>
    </source>
</evidence>
<name>A0A941HXG0_9CAUL</name>
<keyword evidence="2" id="KW-0808">Transferase</keyword>
<dbReference type="InterPro" id="IPR013216">
    <property type="entry name" value="Methyltransf_11"/>
</dbReference>
<dbReference type="AlphaFoldDB" id="A0A941HXG0"/>
<comment type="caution">
    <text evidence="2">The sequence shown here is derived from an EMBL/GenBank/DDBJ whole genome shotgun (WGS) entry which is preliminary data.</text>
</comment>
<dbReference type="GO" id="GO:0008757">
    <property type="term" value="F:S-adenosylmethionine-dependent methyltransferase activity"/>
    <property type="evidence" value="ECO:0007669"/>
    <property type="project" value="InterPro"/>
</dbReference>